<organism evidence="5 6">
    <name type="scientific">Nocardia donostiensis</name>
    <dbReference type="NCBI Taxonomy" id="1538463"/>
    <lineage>
        <taxon>Bacteria</taxon>
        <taxon>Bacillati</taxon>
        <taxon>Actinomycetota</taxon>
        <taxon>Actinomycetes</taxon>
        <taxon>Mycobacteriales</taxon>
        <taxon>Nocardiaceae</taxon>
        <taxon>Nocardia</taxon>
    </lineage>
</organism>
<dbReference type="OrthoDB" id="9803968at2"/>
<keyword evidence="6" id="KW-1185">Reference proteome</keyword>
<protein>
    <recommendedName>
        <fullName evidence="7">AMP-dependent synthetase</fullName>
    </recommendedName>
</protein>
<name>A0A1V2TG12_9NOCA</name>
<dbReference type="STRING" id="1538463.B0T36_05080"/>
<dbReference type="Pfam" id="PF00501">
    <property type="entry name" value="AMP-binding"/>
    <property type="match status" value="1"/>
</dbReference>
<dbReference type="FunFam" id="3.30.300.30:FF:000008">
    <property type="entry name" value="2,3-dihydroxybenzoate-AMP ligase"/>
    <property type="match status" value="1"/>
</dbReference>
<feature type="domain" description="AMP-dependent synthetase/ligase" evidence="3">
    <location>
        <begin position="13"/>
        <end position="375"/>
    </location>
</feature>
<dbReference type="GO" id="GO:0016405">
    <property type="term" value="F:CoA-ligase activity"/>
    <property type="evidence" value="ECO:0007669"/>
    <property type="project" value="TreeGrafter"/>
</dbReference>
<comment type="similarity">
    <text evidence="1">Belongs to the ATP-dependent AMP-binding enzyme family.</text>
</comment>
<feature type="domain" description="AMP-binding enzyme C-terminal" evidence="4">
    <location>
        <begin position="426"/>
        <end position="501"/>
    </location>
</feature>
<dbReference type="RefSeq" id="WP_077116703.1">
    <property type="nucleotide sequence ID" value="NZ_MUKP01000030.1"/>
</dbReference>
<dbReference type="InterPro" id="IPR045851">
    <property type="entry name" value="AMP-bd_C_sf"/>
</dbReference>
<dbReference type="Proteomes" id="UP000188836">
    <property type="component" value="Unassembled WGS sequence"/>
</dbReference>
<evidence type="ECO:0008006" key="7">
    <source>
        <dbReference type="Google" id="ProtNLM"/>
    </source>
</evidence>
<dbReference type="EMBL" id="MUMY01000009">
    <property type="protein sequence ID" value="ONM48446.1"/>
    <property type="molecule type" value="Genomic_DNA"/>
</dbReference>
<evidence type="ECO:0000256" key="1">
    <source>
        <dbReference type="ARBA" id="ARBA00006432"/>
    </source>
</evidence>
<evidence type="ECO:0000259" key="4">
    <source>
        <dbReference type="Pfam" id="PF13193"/>
    </source>
</evidence>
<evidence type="ECO:0000259" key="3">
    <source>
        <dbReference type="Pfam" id="PF00501"/>
    </source>
</evidence>
<sequence length="521" mass="56580">MDPARLLQKVSHIYRDHIAVSCSDRRLTYAELGERASRLANALFDRGLEQGDRVALLGDNCLESLELIVGTAIGGFVRCSLHAHDAPERHKYLIEHTDAKALVVQAHYYERLAGHLADIPGLRHVIVLGDVGEAEGVTRYEEALAAASAVQPVVQLGDDDLHVIRFSAGTTGLPKGIMISVGATMGMGNEYAMMLPGLDETDRYLAAGPLTHAAGMFVYPLLAVGATTIVMPSFDPGVFLDLVAREKVTCTLVVPTMIQMITDRPGAETYDLSSLRAVMYGAAPISETTLGKALGLWGNIMYQIYGQSEVLPIGVLPPRYHRVDGTDDERRRLVSAGRPTPNVWIRIEDEDGNVLPPGEIGEVVAHSPCTMSGIWADEAASAARFTADGGVRTRDMGYLDEDGFLYLADRKEDLINSGGFNIWPAELENALAAHPAVQEVAVVGVPHPKWGETPNAAIVIRAGSEVTEDELIEWTRERVGSHKKITAVRFVDELPKTPLGKILRRQVRDRCFVAPDGLGRA</sequence>
<evidence type="ECO:0000313" key="6">
    <source>
        <dbReference type="Proteomes" id="UP000188836"/>
    </source>
</evidence>
<gene>
    <name evidence="5" type="ORF">B0T46_12125</name>
</gene>
<evidence type="ECO:0000313" key="5">
    <source>
        <dbReference type="EMBL" id="ONM48446.1"/>
    </source>
</evidence>
<evidence type="ECO:0000256" key="2">
    <source>
        <dbReference type="ARBA" id="ARBA00022598"/>
    </source>
</evidence>
<dbReference type="InterPro" id="IPR000873">
    <property type="entry name" value="AMP-dep_synth/lig_dom"/>
</dbReference>
<dbReference type="InterPro" id="IPR042099">
    <property type="entry name" value="ANL_N_sf"/>
</dbReference>
<comment type="caution">
    <text evidence="5">The sequence shown here is derived from an EMBL/GenBank/DDBJ whole genome shotgun (WGS) entry which is preliminary data.</text>
</comment>
<dbReference type="PANTHER" id="PTHR24096">
    <property type="entry name" value="LONG-CHAIN-FATTY-ACID--COA LIGASE"/>
    <property type="match status" value="1"/>
</dbReference>
<accession>A0A1V2TG12</accession>
<dbReference type="PANTHER" id="PTHR24096:SF267">
    <property type="entry name" value="MALONATE--COA LIGASE ACSF3, MITOCHONDRIAL"/>
    <property type="match status" value="1"/>
</dbReference>
<dbReference type="AlphaFoldDB" id="A0A1V2TG12"/>
<dbReference type="PROSITE" id="PS00455">
    <property type="entry name" value="AMP_BINDING"/>
    <property type="match status" value="1"/>
</dbReference>
<proteinExistence type="inferred from homology"/>
<keyword evidence="2" id="KW-0436">Ligase</keyword>
<dbReference type="Gene3D" id="3.40.50.12780">
    <property type="entry name" value="N-terminal domain of ligase-like"/>
    <property type="match status" value="1"/>
</dbReference>
<dbReference type="Gene3D" id="3.30.300.30">
    <property type="match status" value="1"/>
</dbReference>
<dbReference type="Pfam" id="PF13193">
    <property type="entry name" value="AMP-binding_C"/>
    <property type="match status" value="1"/>
</dbReference>
<dbReference type="SUPFAM" id="SSF56801">
    <property type="entry name" value="Acetyl-CoA synthetase-like"/>
    <property type="match status" value="1"/>
</dbReference>
<dbReference type="InterPro" id="IPR020845">
    <property type="entry name" value="AMP-binding_CS"/>
</dbReference>
<reference evidence="5 6" key="1">
    <citation type="journal article" date="2016" name="Antonie Van Leeuwenhoek">
        <title>Nocardia donostiensis sp. nov., isolated from human respiratory specimens.</title>
        <authorList>
            <person name="Ercibengoa M."/>
            <person name="Bell M."/>
            <person name="Marimon J.M."/>
            <person name="Humrighouse B."/>
            <person name="Klenk H.P."/>
            <person name="Potter G."/>
            <person name="Perez-Trallero E."/>
        </authorList>
    </citation>
    <scope>NUCLEOTIDE SEQUENCE [LARGE SCALE GENOMIC DNA]</scope>
    <source>
        <strain evidence="5 6">X1655</strain>
    </source>
</reference>
<dbReference type="InterPro" id="IPR025110">
    <property type="entry name" value="AMP-bd_C"/>
</dbReference>